<protein>
    <recommendedName>
        <fullName evidence="3">ParD-like antitoxin of type II toxin-antitoxin system</fullName>
    </recommendedName>
</protein>
<proteinExistence type="predicted"/>
<reference evidence="1" key="1">
    <citation type="submission" date="2021-03" db="EMBL/GenBank/DDBJ databases">
        <title>Study of the foodborne Vibrio vulnificus isolates from China.</title>
        <authorList>
            <person name="Zheng Z."/>
            <person name="Ye L."/>
        </authorList>
    </citation>
    <scope>NUCLEOTIDE SEQUENCE</scope>
    <source>
        <strain evidence="1">Vv1582</strain>
    </source>
</reference>
<name>A0AAW4HC90_VIBVL</name>
<dbReference type="EMBL" id="JAFKOQ010000010">
    <property type="protein sequence ID" value="MBN8123178.1"/>
    <property type="molecule type" value="Genomic_DNA"/>
</dbReference>
<accession>A0AAW4HC90</accession>
<dbReference type="Proteomes" id="UP000664056">
    <property type="component" value="Unassembled WGS sequence"/>
</dbReference>
<dbReference type="InterPro" id="IPR021831">
    <property type="entry name" value="ParD-like"/>
</dbReference>
<dbReference type="AlphaFoldDB" id="A0AAW4HC90"/>
<sequence>MATSIRLDDEFVTHVKVYAEAESRSVPKQIEYWAKIGQIMIDNPDLPYSFVSEALLASEEVKFGKVKRYERRTKRK</sequence>
<organism evidence="1 2">
    <name type="scientific">Vibrio vulnificus</name>
    <dbReference type="NCBI Taxonomy" id="672"/>
    <lineage>
        <taxon>Bacteria</taxon>
        <taxon>Pseudomonadati</taxon>
        <taxon>Pseudomonadota</taxon>
        <taxon>Gammaproteobacteria</taxon>
        <taxon>Vibrionales</taxon>
        <taxon>Vibrionaceae</taxon>
        <taxon>Vibrio</taxon>
    </lineage>
</organism>
<gene>
    <name evidence="1" type="ORF">J0J18_15640</name>
</gene>
<comment type="caution">
    <text evidence="1">The sequence shown here is derived from an EMBL/GenBank/DDBJ whole genome shotgun (WGS) entry which is preliminary data.</text>
</comment>
<evidence type="ECO:0008006" key="3">
    <source>
        <dbReference type="Google" id="ProtNLM"/>
    </source>
</evidence>
<evidence type="ECO:0000313" key="2">
    <source>
        <dbReference type="Proteomes" id="UP000664056"/>
    </source>
</evidence>
<dbReference type="Pfam" id="PF11903">
    <property type="entry name" value="ParD_like"/>
    <property type="match status" value="1"/>
</dbReference>
<evidence type="ECO:0000313" key="1">
    <source>
        <dbReference type="EMBL" id="MBN8123178.1"/>
    </source>
</evidence>
<dbReference type="RefSeq" id="WP_108678433.1">
    <property type="nucleotide sequence ID" value="NZ_JAFKOQ010000010.1"/>
</dbReference>